<dbReference type="Pfam" id="PF10017">
    <property type="entry name" value="Methyltransf_33"/>
    <property type="match status" value="1"/>
</dbReference>
<evidence type="ECO:0000256" key="2">
    <source>
        <dbReference type="ARBA" id="ARBA00022679"/>
    </source>
</evidence>
<dbReference type="GO" id="GO:0032259">
    <property type="term" value="P:methylation"/>
    <property type="evidence" value="ECO:0007669"/>
    <property type="project" value="UniProtKB-KW"/>
</dbReference>
<dbReference type="InterPro" id="IPR019257">
    <property type="entry name" value="MeTrfase_dom"/>
</dbReference>
<dbReference type="Proteomes" id="UP000541154">
    <property type="component" value="Unassembled WGS sequence"/>
</dbReference>
<feature type="transmembrane region" description="Helical" evidence="3">
    <location>
        <begin position="403"/>
        <end position="423"/>
    </location>
</feature>
<evidence type="ECO:0000313" key="6">
    <source>
        <dbReference type="Proteomes" id="UP000541154"/>
    </source>
</evidence>
<dbReference type="PANTHER" id="PTHR43397">
    <property type="entry name" value="ERGOTHIONEINE BIOSYNTHESIS PROTEIN 1"/>
    <property type="match status" value="1"/>
</dbReference>
<reference evidence="5 6" key="1">
    <citation type="submission" date="2019-04" db="EMBL/GenBank/DDBJ databases">
        <title>Aspergillus burnettii sp. nov., novel species from soil in southeast Queensland.</title>
        <authorList>
            <person name="Gilchrist C.L.M."/>
            <person name="Pitt J.I."/>
            <person name="Lange L."/>
            <person name="Lacey H.J."/>
            <person name="Vuong D."/>
            <person name="Midgley D.J."/>
            <person name="Greenfield P."/>
            <person name="Bradbury M."/>
            <person name="Lacey E."/>
            <person name="Busk P.K."/>
            <person name="Pilgaard B."/>
            <person name="Chooi Y.H."/>
            <person name="Piggott A.M."/>
        </authorList>
    </citation>
    <scope>NUCLEOTIDE SEQUENCE [LARGE SCALE GENOMIC DNA]</scope>
    <source>
        <strain evidence="5 6">FRR 5400</strain>
    </source>
</reference>
<evidence type="ECO:0000256" key="1">
    <source>
        <dbReference type="ARBA" id="ARBA00022603"/>
    </source>
</evidence>
<keyword evidence="3" id="KW-0812">Transmembrane</keyword>
<feature type="domain" description="Histidine-specific methyltransferase SAM-dependent" evidence="4">
    <location>
        <begin position="56"/>
        <end position="383"/>
    </location>
</feature>
<proteinExistence type="predicted"/>
<dbReference type="InterPro" id="IPR051128">
    <property type="entry name" value="EgtD_Methyltrsf_superfamily"/>
</dbReference>
<dbReference type="Gene3D" id="3.40.50.150">
    <property type="entry name" value="Vaccinia Virus protein VP39"/>
    <property type="match status" value="1"/>
</dbReference>
<keyword evidence="1" id="KW-0489">Methyltransferase</keyword>
<sequence>MASVKSSPHLLSPSPLSACMEVKQDLLANLQSGAVMPIANPIDTASPHQPPTTNLKSEIFAGLSSPSPFLPSLLLWGDNGIRHFNKLTFHPKYYPSRTELAMVKRYAEEFASITPAGSVLLELGCGSLHKTSIILSAFDRLRRPISYYALDVSEAELHASIQRLRQDFAHSKFVSIHGLYGTYDDCAAWLLSLSTSARPRGLPNLAPGQVISFLWIGNSIANMHPPEATAMLSKFHQACSASRLQCRFLIGSDACGEPATVLNAYNSGYQTFTDFILSGLDYANDILGEKIFHPENFRVETEFDRATRLLSVYYVATKRVELVWHDSAGHDSIRRVLEMGERLLIIFSYKWSAEGFARICEDAGMQIARKWTDKEIDYNFYAITSQQSLADRLKRWSTPFDTYILGGVVLSILSISLIGELFFL</sequence>
<protein>
    <recommendedName>
        <fullName evidence="4">Histidine-specific methyltransferase SAM-dependent domain-containing protein</fullName>
    </recommendedName>
</protein>
<dbReference type="GO" id="GO:0008168">
    <property type="term" value="F:methyltransferase activity"/>
    <property type="evidence" value="ECO:0007669"/>
    <property type="project" value="UniProtKB-KW"/>
</dbReference>
<dbReference type="InterPro" id="IPR029063">
    <property type="entry name" value="SAM-dependent_MTases_sf"/>
</dbReference>
<keyword evidence="2" id="KW-0808">Transferase</keyword>
<comment type="caution">
    <text evidence="5">The sequence shown here is derived from an EMBL/GenBank/DDBJ whole genome shotgun (WGS) entry which is preliminary data.</text>
</comment>
<organism evidence="5 6">
    <name type="scientific">Petromyces alliaceus</name>
    <name type="common">Aspergillus alliaceus</name>
    <dbReference type="NCBI Taxonomy" id="209559"/>
    <lineage>
        <taxon>Eukaryota</taxon>
        <taxon>Fungi</taxon>
        <taxon>Dikarya</taxon>
        <taxon>Ascomycota</taxon>
        <taxon>Pezizomycotina</taxon>
        <taxon>Eurotiomycetes</taxon>
        <taxon>Eurotiomycetidae</taxon>
        <taxon>Eurotiales</taxon>
        <taxon>Aspergillaceae</taxon>
        <taxon>Aspergillus</taxon>
        <taxon>Aspergillus subgen. Circumdati</taxon>
    </lineage>
</organism>
<evidence type="ECO:0000259" key="4">
    <source>
        <dbReference type="Pfam" id="PF10017"/>
    </source>
</evidence>
<dbReference type="NCBIfam" id="TIGR03439">
    <property type="entry name" value="methyl_EasF"/>
    <property type="match status" value="1"/>
</dbReference>
<evidence type="ECO:0000256" key="3">
    <source>
        <dbReference type="SAM" id="Phobius"/>
    </source>
</evidence>
<keyword evidence="3" id="KW-0472">Membrane</keyword>
<dbReference type="InterPro" id="IPR017805">
    <property type="entry name" value="SAM_MeTrfase_EasF-type_put"/>
</dbReference>
<dbReference type="PANTHER" id="PTHR43397:SF2">
    <property type="entry name" value="HISTIDINE-SPECIFIC METHYLTRANSFERASE SAM-DEPENDENT DOMAIN-CONTAINING PROTEIN"/>
    <property type="match status" value="1"/>
</dbReference>
<accession>A0A8H5ZTL3</accession>
<evidence type="ECO:0000313" key="5">
    <source>
        <dbReference type="EMBL" id="KAF5856598.1"/>
    </source>
</evidence>
<gene>
    <name evidence="5" type="ORF">ETB97_007098</name>
</gene>
<name>A0A8H5ZTL3_PETAA</name>
<dbReference type="EMBL" id="SPNV01000307">
    <property type="protein sequence ID" value="KAF5856598.1"/>
    <property type="molecule type" value="Genomic_DNA"/>
</dbReference>
<keyword evidence="6" id="KW-1185">Reference proteome</keyword>
<keyword evidence="3" id="KW-1133">Transmembrane helix</keyword>
<dbReference type="AlphaFoldDB" id="A0A8H5ZTL3"/>